<sequence length="110" mass="12201">MACVNFNAPLPTSKPPTCDCPSQYITNSTEPGYELNNFYVRGEISDDRCSWNISCANSRIAQGRVNGHLYKSHFFAGLCNGGTQKWIVASGDGILWQDVPIFEYSCVELL</sequence>
<keyword evidence="2" id="KW-1185">Reference proteome</keyword>
<proteinExistence type="predicted"/>
<dbReference type="InParanoid" id="G0NCK1"/>
<name>G0NCK1_CAEBE</name>
<dbReference type="Proteomes" id="UP000008068">
    <property type="component" value="Unassembled WGS sequence"/>
</dbReference>
<accession>G0NCK1</accession>
<dbReference type="EMBL" id="GL379863">
    <property type="protein sequence ID" value="EGT57571.1"/>
    <property type="molecule type" value="Genomic_DNA"/>
</dbReference>
<reference evidence="2" key="1">
    <citation type="submission" date="2011-07" db="EMBL/GenBank/DDBJ databases">
        <authorList>
            <consortium name="Caenorhabditis brenneri Sequencing and Analysis Consortium"/>
            <person name="Wilson R.K."/>
        </authorList>
    </citation>
    <scope>NUCLEOTIDE SEQUENCE [LARGE SCALE GENOMIC DNA]</scope>
    <source>
        <strain evidence="2">PB2801</strain>
    </source>
</reference>
<dbReference type="AlphaFoldDB" id="G0NCK1"/>
<gene>
    <name evidence="1" type="ORF">CAEBREN_00876</name>
</gene>
<protein>
    <submittedName>
        <fullName evidence="1">Uncharacterized protein</fullName>
    </submittedName>
</protein>
<dbReference type="OrthoDB" id="5910478at2759"/>
<organism evidence="2">
    <name type="scientific">Caenorhabditis brenneri</name>
    <name type="common">Nematode worm</name>
    <dbReference type="NCBI Taxonomy" id="135651"/>
    <lineage>
        <taxon>Eukaryota</taxon>
        <taxon>Metazoa</taxon>
        <taxon>Ecdysozoa</taxon>
        <taxon>Nematoda</taxon>
        <taxon>Chromadorea</taxon>
        <taxon>Rhabditida</taxon>
        <taxon>Rhabditina</taxon>
        <taxon>Rhabditomorpha</taxon>
        <taxon>Rhabditoidea</taxon>
        <taxon>Rhabditidae</taxon>
        <taxon>Peloderinae</taxon>
        <taxon>Caenorhabditis</taxon>
    </lineage>
</organism>
<evidence type="ECO:0000313" key="1">
    <source>
        <dbReference type="EMBL" id="EGT57571.1"/>
    </source>
</evidence>
<dbReference type="HOGENOM" id="CLU_2173230_0_0_1"/>
<evidence type="ECO:0000313" key="2">
    <source>
        <dbReference type="Proteomes" id="UP000008068"/>
    </source>
</evidence>